<evidence type="ECO:0000256" key="3">
    <source>
        <dbReference type="ARBA" id="ARBA00023082"/>
    </source>
</evidence>
<dbReference type="EMBL" id="QLMJ01000001">
    <property type="protein sequence ID" value="RAK43266.1"/>
    <property type="molecule type" value="Genomic_DNA"/>
</dbReference>
<evidence type="ECO:0000256" key="4">
    <source>
        <dbReference type="ARBA" id="ARBA00023125"/>
    </source>
</evidence>
<dbReference type="InterPro" id="IPR013324">
    <property type="entry name" value="RNA_pol_sigma_r3/r4-like"/>
</dbReference>
<dbReference type="InterPro" id="IPR014284">
    <property type="entry name" value="RNA_pol_sigma-70_dom"/>
</dbReference>
<evidence type="ECO:0000313" key="8">
    <source>
        <dbReference type="Proteomes" id="UP000249341"/>
    </source>
</evidence>
<evidence type="ECO:0000259" key="6">
    <source>
        <dbReference type="Pfam" id="PF08281"/>
    </source>
</evidence>
<dbReference type="GO" id="GO:0006352">
    <property type="term" value="P:DNA-templated transcription initiation"/>
    <property type="evidence" value="ECO:0007669"/>
    <property type="project" value="InterPro"/>
</dbReference>
<dbReference type="InterPro" id="IPR036388">
    <property type="entry name" value="WH-like_DNA-bd_sf"/>
</dbReference>
<dbReference type="Gene3D" id="1.10.1740.10">
    <property type="match status" value="1"/>
</dbReference>
<accession>A0A327ZM66</accession>
<keyword evidence="4" id="KW-0238">DNA-binding</keyword>
<sequence>MTASTGAAINGGLATRDNGPPAEDFEAFYRANVDRVYRALAVTLRRDDLAGEAVAEAMARAYQRWSTVGNLENPAGWVFRVGLNWATSWWRKVRRERPPGDQPDHGRRGAAENVVMAREALDRLPRPQRAVVTCRILLDMSTAETAEALRISEGTVKSRLSRALADLRRDLNEEA</sequence>
<keyword evidence="5" id="KW-0804">Transcription</keyword>
<organism evidence="7 8">
    <name type="scientific">Actinoplanes lutulentus</name>
    <dbReference type="NCBI Taxonomy" id="1287878"/>
    <lineage>
        <taxon>Bacteria</taxon>
        <taxon>Bacillati</taxon>
        <taxon>Actinomycetota</taxon>
        <taxon>Actinomycetes</taxon>
        <taxon>Micromonosporales</taxon>
        <taxon>Micromonosporaceae</taxon>
        <taxon>Actinoplanes</taxon>
    </lineage>
</organism>
<dbReference type="Gene3D" id="1.10.10.10">
    <property type="entry name" value="Winged helix-like DNA-binding domain superfamily/Winged helix DNA-binding domain"/>
    <property type="match status" value="1"/>
</dbReference>
<comment type="similarity">
    <text evidence="1">Belongs to the sigma-70 factor family. ECF subfamily.</text>
</comment>
<dbReference type="Proteomes" id="UP000249341">
    <property type="component" value="Unassembled WGS sequence"/>
</dbReference>
<dbReference type="InterPro" id="IPR013325">
    <property type="entry name" value="RNA_pol_sigma_r2"/>
</dbReference>
<comment type="caution">
    <text evidence="7">The sequence shown here is derived from an EMBL/GenBank/DDBJ whole genome shotgun (WGS) entry which is preliminary data.</text>
</comment>
<dbReference type="OrthoDB" id="3777963at2"/>
<keyword evidence="3" id="KW-0731">Sigma factor</keyword>
<dbReference type="NCBIfam" id="TIGR02937">
    <property type="entry name" value="sigma70-ECF"/>
    <property type="match status" value="1"/>
</dbReference>
<dbReference type="GO" id="GO:0016987">
    <property type="term" value="F:sigma factor activity"/>
    <property type="evidence" value="ECO:0007669"/>
    <property type="project" value="UniProtKB-KW"/>
</dbReference>
<evidence type="ECO:0000256" key="5">
    <source>
        <dbReference type="ARBA" id="ARBA00023163"/>
    </source>
</evidence>
<dbReference type="SUPFAM" id="SSF88659">
    <property type="entry name" value="Sigma3 and sigma4 domains of RNA polymerase sigma factors"/>
    <property type="match status" value="1"/>
</dbReference>
<dbReference type="InterPro" id="IPR013249">
    <property type="entry name" value="RNA_pol_sigma70_r4_t2"/>
</dbReference>
<evidence type="ECO:0000256" key="1">
    <source>
        <dbReference type="ARBA" id="ARBA00010641"/>
    </source>
</evidence>
<proteinExistence type="inferred from homology"/>
<dbReference type="InterPro" id="IPR039425">
    <property type="entry name" value="RNA_pol_sigma-70-like"/>
</dbReference>
<dbReference type="CDD" id="cd06171">
    <property type="entry name" value="Sigma70_r4"/>
    <property type="match status" value="1"/>
</dbReference>
<evidence type="ECO:0000256" key="2">
    <source>
        <dbReference type="ARBA" id="ARBA00023015"/>
    </source>
</evidence>
<reference evidence="7 8" key="1">
    <citation type="submission" date="2018-06" db="EMBL/GenBank/DDBJ databases">
        <title>Genomic Encyclopedia of Type Strains, Phase III (KMG-III): the genomes of soil and plant-associated and newly described type strains.</title>
        <authorList>
            <person name="Whitman W."/>
        </authorList>
    </citation>
    <scope>NUCLEOTIDE SEQUENCE [LARGE SCALE GENOMIC DNA]</scope>
    <source>
        <strain evidence="7 8">CGMCC 4.7090</strain>
    </source>
</reference>
<dbReference type="PANTHER" id="PTHR43133">
    <property type="entry name" value="RNA POLYMERASE ECF-TYPE SIGMA FACTO"/>
    <property type="match status" value="1"/>
</dbReference>
<gene>
    <name evidence="7" type="ORF">B0I29_101396</name>
</gene>
<dbReference type="SUPFAM" id="SSF88946">
    <property type="entry name" value="Sigma2 domain of RNA polymerase sigma factors"/>
    <property type="match status" value="1"/>
</dbReference>
<keyword evidence="8" id="KW-1185">Reference proteome</keyword>
<dbReference type="Pfam" id="PF08281">
    <property type="entry name" value="Sigma70_r4_2"/>
    <property type="match status" value="1"/>
</dbReference>
<dbReference type="PANTHER" id="PTHR43133:SF50">
    <property type="entry name" value="ECF RNA POLYMERASE SIGMA FACTOR SIGM"/>
    <property type="match status" value="1"/>
</dbReference>
<dbReference type="AlphaFoldDB" id="A0A327ZM66"/>
<evidence type="ECO:0000313" key="7">
    <source>
        <dbReference type="EMBL" id="RAK43266.1"/>
    </source>
</evidence>
<dbReference type="GO" id="GO:0003677">
    <property type="term" value="F:DNA binding"/>
    <property type="evidence" value="ECO:0007669"/>
    <property type="project" value="UniProtKB-KW"/>
</dbReference>
<protein>
    <submittedName>
        <fullName evidence="7">RNA polymerase sigma (SigV) subunit</fullName>
    </submittedName>
</protein>
<keyword evidence="2" id="KW-0805">Transcription regulation</keyword>
<feature type="domain" description="RNA polymerase sigma factor 70 region 4 type 2" evidence="6">
    <location>
        <begin position="117"/>
        <end position="167"/>
    </location>
</feature>
<name>A0A327ZM66_9ACTN</name>